<protein>
    <submittedName>
        <fullName evidence="1">Uncharacterized protein</fullName>
    </submittedName>
</protein>
<dbReference type="AlphaFoldDB" id="A0AAW7ZGK0"/>
<reference evidence="1" key="1">
    <citation type="journal article" date="2023" name="J. Hazard. Mater.">
        <title>Anaerobic biodegradation of pyrene and benzo[a]pyrene by a new sulfate-reducing Desulforamulus aquiferis strain DSA.</title>
        <authorList>
            <person name="Zhang Z."/>
            <person name="Sun J."/>
            <person name="Gong X."/>
            <person name="Wang C."/>
            <person name="Wang H."/>
        </authorList>
    </citation>
    <scope>NUCLEOTIDE SEQUENCE</scope>
    <source>
        <strain evidence="1">DSA</strain>
    </source>
</reference>
<sequence>MWFDGGFPWDKSDSECFPDKCMSNPCHKDKCIPDKQFLMKLVKCLCILKRELEQCEKILCNPKFGLKEIKSEVKQIEVNVETILEVIFSPTFGLREIKTEVAGIEDAIFSPTFGLQEIKSEVAGIEDAVFSPTFGLQEIKSEVAGIEDAVFSPTFGLQEIKTEIIEILANQGIAPYLSTGPFFVDCLEQTLHLKVLNYTTSSQSVNFIIHSLANCPITIGAITVPLINIPPCCAAFVEVPLPGEGERNLEIRAELSAASQGILIYAATKTGLPNCQGTKVNEFKHAEWAPLTTFCG</sequence>
<evidence type="ECO:0000313" key="1">
    <source>
        <dbReference type="EMBL" id="MDO7788551.1"/>
    </source>
</evidence>
<organism evidence="1 2">
    <name type="scientific">Desulforamulus aquiferis</name>
    <dbReference type="NCBI Taxonomy" id="1397668"/>
    <lineage>
        <taxon>Bacteria</taxon>
        <taxon>Bacillati</taxon>
        <taxon>Bacillota</taxon>
        <taxon>Clostridia</taxon>
        <taxon>Eubacteriales</taxon>
        <taxon>Peptococcaceae</taxon>
        <taxon>Desulforamulus</taxon>
    </lineage>
</organism>
<dbReference type="RefSeq" id="WP_304544594.1">
    <property type="nucleotide sequence ID" value="NZ_JARPTC010000022.1"/>
</dbReference>
<dbReference type="Proteomes" id="UP001172911">
    <property type="component" value="Unassembled WGS sequence"/>
</dbReference>
<proteinExistence type="predicted"/>
<dbReference type="EMBL" id="JARPTC010000022">
    <property type="protein sequence ID" value="MDO7788551.1"/>
    <property type="molecule type" value="Genomic_DNA"/>
</dbReference>
<keyword evidence="2" id="KW-1185">Reference proteome</keyword>
<accession>A0AAW7ZGK0</accession>
<gene>
    <name evidence="1" type="ORF">P6N53_15090</name>
</gene>
<comment type="caution">
    <text evidence="1">The sequence shown here is derived from an EMBL/GenBank/DDBJ whole genome shotgun (WGS) entry which is preliminary data.</text>
</comment>
<evidence type="ECO:0000313" key="2">
    <source>
        <dbReference type="Proteomes" id="UP001172911"/>
    </source>
</evidence>
<reference evidence="1" key="2">
    <citation type="submission" date="2023-03" db="EMBL/GenBank/DDBJ databases">
        <authorList>
            <person name="Zhang Z."/>
        </authorList>
    </citation>
    <scope>NUCLEOTIDE SEQUENCE</scope>
    <source>
        <strain evidence="1">DSA</strain>
    </source>
</reference>
<name>A0AAW7ZGK0_9FIRM</name>